<sequence length="38" mass="4258">MEFIRGIKVIGIHQRLGLLSSPAFVDTCSQFALKRPMP</sequence>
<reference evidence="1 2" key="1">
    <citation type="journal article" date="2012" name="J. Bacteriol.">
        <title>Complete Genome Sequence of the Naphthalene-Degrading Pseudomonas putida Strain ND6.</title>
        <authorList>
            <person name="Li S."/>
            <person name="Zhao H."/>
            <person name="Li Y."/>
            <person name="Niu S."/>
            <person name="Cai B."/>
        </authorList>
    </citation>
    <scope>NUCLEOTIDE SEQUENCE [LARGE SCALE GENOMIC DNA]</scope>
    <source>
        <strain evidence="1 2">ND6</strain>
    </source>
</reference>
<organism evidence="1 2">
    <name type="scientific">Pseudomonas putida ND6</name>
    <dbReference type="NCBI Taxonomy" id="231023"/>
    <lineage>
        <taxon>Bacteria</taxon>
        <taxon>Pseudomonadati</taxon>
        <taxon>Pseudomonadota</taxon>
        <taxon>Gammaproteobacteria</taxon>
        <taxon>Pseudomonadales</taxon>
        <taxon>Pseudomonadaceae</taxon>
        <taxon>Pseudomonas</taxon>
    </lineage>
</organism>
<evidence type="ECO:0000313" key="1">
    <source>
        <dbReference type="EMBL" id="AFK68383.1"/>
    </source>
</evidence>
<name>I3USB2_PSEPU</name>
<gene>
    <name evidence="1" type="ORF">YSA_02979</name>
</gene>
<evidence type="ECO:0000313" key="2">
    <source>
        <dbReference type="Proteomes" id="UP000005268"/>
    </source>
</evidence>
<dbReference type="HOGENOM" id="CLU_3331806_0_0_6"/>
<dbReference type="AlphaFoldDB" id="I3USB2"/>
<dbReference type="Proteomes" id="UP000005268">
    <property type="component" value="Chromosome"/>
</dbReference>
<accession>I3USB2</accession>
<dbReference type="KEGG" id="ppi:YSA_02979"/>
<dbReference type="EMBL" id="CP003588">
    <property type="protein sequence ID" value="AFK68383.1"/>
    <property type="molecule type" value="Genomic_DNA"/>
</dbReference>
<protein>
    <submittedName>
        <fullName evidence="1">Uncharacterized protein</fullName>
    </submittedName>
</protein>
<proteinExistence type="predicted"/>